<dbReference type="OrthoDB" id="5373199at2"/>
<evidence type="ECO:0000313" key="1">
    <source>
        <dbReference type="EMBL" id="EEV17722.1"/>
    </source>
</evidence>
<dbReference type="RefSeq" id="WP_005871317.1">
    <property type="nucleotide sequence ID" value="NZ_ACYG01000024.1"/>
</dbReference>
<reference evidence="1 2" key="1">
    <citation type="submission" date="2009-07" db="EMBL/GenBank/DDBJ databases">
        <authorList>
            <person name="Madupu R."/>
            <person name="Sebastian Y."/>
            <person name="Durkin A.S."/>
            <person name="Torralba M."/>
            <person name="Methe B."/>
            <person name="Sutton G.G."/>
            <person name="Strausberg R.L."/>
            <person name="Nelson K.E."/>
        </authorList>
    </citation>
    <scope>NUCLEOTIDE SEQUENCE [LARGE SCALE GENOMIC DNA]</scope>
    <source>
        <strain evidence="1 2">RM3268</strain>
    </source>
</reference>
<dbReference type="STRING" id="824.CGRAC_1799"/>
<proteinExistence type="predicted"/>
<dbReference type="Proteomes" id="UP000005709">
    <property type="component" value="Unassembled WGS sequence"/>
</dbReference>
<evidence type="ECO:0000313" key="2">
    <source>
        <dbReference type="Proteomes" id="UP000005709"/>
    </source>
</evidence>
<dbReference type="AlphaFoldDB" id="C8PHV8"/>
<comment type="caution">
    <text evidence="1">The sequence shown here is derived from an EMBL/GenBank/DDBJ whole genome shotgun (WGS) entry which is preliminary data.</text>
</comment>
<accession>C8PHV8</accession>
<gene>
    <name evidence="1" type="ORF">CAMGR0001_0554</name>
</gene>
<name>C8PHV8_9BACT</name>
<organism evidence="1 2">
    <name type="scientific">Campylobacter gracilis RM3268</name>
    <dbReference type="NCBI Taxonomy" id="553220"/>
    <lineage>
        <taxon>Bacteria</taxon>
        <taxon>Pseudomonadati</taxon>
        <taxon>Campylobacterota</taxon>
        <taxon>Epsilonproteobacteria</taxon>
        <taxon>Campylobacterales</taxon>
        <taxon>Campylobacteraceae</taxon>
        <taxon>Campylobacter</taxon>
    </lineage>
</organism>
<keyword evidence="2" id="KW-1185">Reference proteome</keyword>
<protein>
    <submittedName>
        <fullName evidence="1">Uncharacterized protein</fullName>
    </submittedName>
</protein>
<dbReference type="EMBL" id="ACYG01000024">
    <property type="protein sequence ID" value="EEV17722.1"/>
    <property type="molecule type" value="Genomic_DNA"/>
</dbReference>
<sequence length="78" mass="8954">MKEISVQLTSKSLTKKYAISLDDDFAKVFGRDWRILTRGSDHLDAGELLEAYIQKSYENFMLNKKIDALVKDIDEGVK</sequence>